<dbReference type="Pfam" id="PF12854">
    <property type="entry name" value="PPR_1"/>
    <property type="match status" value="2"/>
</dbReference>
<keyword evidence="4" id="KW-1185">Reference proteome</keyword>
<feature type="repeat" description="PPR" evidence="2">
    <location>
        <begin position="772"/>
        <end position="806"/>
    </location>
</feature>
<dbReference type="EMBL" id="JANQDX010000016">
    <property type="protein sequence ID" value="KAL0910455.1"/>
    <property type="molecule type" value="Genomic_DNA"/>
</dbReference>
<organism evidence="3 4">
    <name type="scientific">Dendrobium thyrsiflorum</name>
    <name type="common">Pinecone-like raceme dendrobium</name>
    <name type="synonym">Orchid</name>
    <dbReference type="NCBI Taxonomy" id="117978"/>
    <lineage>
        <taxon>Eukaryota</taxon>
        <taxon>Viridiplantae</taxon>
        <taxon>Streptophyta</taxon>
        <taxon>Embryophyta</taxon>
        <taxon>Tracheophyta</taxon>
        <taxon>Spermatophyta</taxon>
        <taxon>Magnoliopsida</taxon>
        <taxon>Liliopsida</taxon>
        <taxon>Asparagales</taxon>
        <taxon>Orchidaceae</taxon>
        <taxon>Epidendroideae</taxon>
        <taxon>Malaxideae</taxon>
        <taxon>Dendrobiinae</taxon>
        <taxon>Dendrobium</taxon>
    </lineage>
</organism>
<feature type="repeat" description="PPR" evidence="2">
    <location>
        <begin position="842"/>
        <end position="876"/>
    </location>
</feature>
<evidence type="ECO:0008006" key="5">
    <source>
        <dbReference type="Google" id="ProtNLM"/>
    </source>
</evidence>
<gene>
    <name evidence="3" type="ORF">M5K25_021440</name>
</gene>
<dbReference type="Pfam" id="PF13041">
    <property type="entry name" value="PPR_2"/>
    <property type="match status" value="5"/>
</dbReference>
<dbReference type="PANTHER" id="PTHR47942:SF16">
    <property type="entry name" value="PENTATRICOPEPTIDE REPEAT DOMAIN CONTAINING PROTEIN-RELATED"/>
    <property type="match status" value="1"/>
</dbReference>
<evidence type="ECO:0000313" key="4">
    <source>
        <dbReference type="Proteomes" id="UP001552299"/>
    </source>
</evidence>
<dbReference type="PROSITE" id="PS51375">
    <property type="entry name" value="PPR"/>
    <property type="match status" value="13"/>
</dbReference>
<dbReference type="InterPro" id="IPR002885">
    <property type="entry name" value="PPR_rpt"/>
</dbReference>
<evidence type="ECO:0000313" key="3">
    <source>
        <dbReference type="EMBL" id="KAL0910455.1"/>
    </source>
</evidence>
<feature type="repeat" description="PPR" evidence="2">
    <location>
        <begin position="528"/>
        <end position="562"/>
    </location>
</feature>
<dbReference type="InterPro" id="IPR051222">
    <property type="entry name" value="PPR/CCM1_RNA-binding"/>
</dbReference>
<feature type="repeat" description="PPR" evidence="2">
    <location>
        <begin position="912"/>
        <end position="946"/>
    </location>
</feature>
<feature type="repeat" description="PPR" evidence="2">
    <location>
        <begin position="667"/>
        <end position="701"/>
    </location>
</feature>
<feature type="repeat" description="PPR" evidence="2">
    <location>
        <begin position="737"/>
        <end position="771"/>
    </location>
</feature>
<feature type="repeat" description="PPR" evidence="2">
    <location>
        <begin position="877"/>
        <end position="911"/>
    </location>
</feature>
<feature type="repeat" description="PPR" evidence="2">
    <location>
        <begin position="420"/>
        <end position="454"/>
    </location>
</feature>
<dbReference type="Proteomes" id="UP001552299">
    <property type="component" value="Unassembled WGS sequence"/>
</dbReference>
<dbReference type="Gene3D" id="1.25.40.10">
    <property type="entry name" value="Tetratricopeptide repeat domain"/>
    <property type="match status" value="6"/>
</dbReference>
<comment type="caution">
    <text evidence="3">The sequence shown here is derived from an EMBL/GenBank/DDBJ whole genome shotgun (WGS) entry which is preliminary data.</text>
</comment>
<dbReference type="SUPFAM" id="SSF81901">
    <property type="entry name" value="HCP-like"/>
    <property type="match status" value="1"/>
</dbReference>
<dbReference type="NCBIfam" id="TIGR00756">
    <property type="entry name" value="PPR"/>
    <property type="match status" value="11"/>
</dbReference>
<dbReference type="AlphaFoldDB" id="A0ABD0UCD9"/>
<name>A0ABD0UCD9_DENTH</name>
<dbReference type="InterPro" id="IPR011990">
    <property type="entry name" value="TPR-like_helical_dom_sf"/>
</dbReference>
<dbReference type="PANTHER" id="PTHR47942">
    <property type="entry name" value="TETRATRICOPEPTIDE REPEAT (TPR)-LIKE SUPERFAMILY PROTEIN-RELATED"/>
    <property type="match status" value="1"/>
</dbReference>
<protein>
    <recommendedName>
        <fullName evidence="5">Pentatricopeptide repeat-containing protein</fullName>
    </recommendedName>
</protein>
<feature type="repeat" description="PPR" evidence="2">
    <location>
        <begin position="597"/>
        <end position="631"/>
    </location>
</feature>
<evidence type="ECO:0000256" key="1">
    <source>
        <dbReference type="ARBA" id="ARBA00022737"/>
    </source>
</evidence>
<feature type="repeat" description="PPR" evidence="2">
    <location>
        <begin position="807"/>
        <end position="841"/>
    </location>
</feature>
<feature type="repeat" description="PPR" evidence="2">
    <location>
        <begin position="632"/>
        <end position="666"/>
    </location>
</feature>
<dbReference type="Pfam" id="PF01535">
    <property type="entry name" value="PPR"/>
    <property type="match status" value="1"/>
</dbReference>
<feature type="repeat" description="PPR" evidence="2">
    <location>
        <begin position="702"/>
        <end position="736"/>
    </location>
</feature>
<sequence>MAGNRNCDQGFLGGFMISRSFLDALYGSTSDVLFFDLKPSTFCGLPSLWISEEEILALAAPLQFALVDNATSIGSRPSVVRVLVELDIIKKYPDKVWLGPEKLGYIQLVNMEDFLPFVVTVNVLGILGNVVVADLEVEVAGAVVGTVEEDILLSISIIPMADSCANNESVLVVMMRRPSAQPLEANGLLATLVARSIVLIDGLWLGCGFGKGTVASGYTASVAASPPLPAQSSATPSHGEKAKEELTLSLLQLQLLPMLFPARSCKTLASIFVGFSFPKVRSSFFSPLLHHSHKPFSKLLTEKPQFDSLIFGILKYNPHAFTSGFRAPARLKHLISDRHLFLCTIHSIGNQPRVALRFFRWAERQPGFHRSEIPFCVVLEILADAGLMKAAYSVADRALTFGLHGIVDLLIGKYVNSDVTIKLLNLLLWMYTKCSMVERAMSTFRKMMDNGFLPEIKNCNRILRVLRDGNMWSDVRAVYQEMVKAGVQPTIVTYNTILDCYCKEGQAEEAYMLLLDMEFNNFAGCLPNDVTYNVVINGLSKKGELEKAEKLLAKMHSSGNASAYTYNPLINALFSKGFADRALLFENDMLGRGVAPSVTTYNTIIYWLCKMGKVEEARRKFTEMESNGLVLDVVSYNSLMYGYCRLGNVMEALSLFEDLRRARIVPTVRTFNIIIDGHCRLGALEKARKLKEYMIEFGCHPDVYTYTILVNGSCKTGDLAMAKAYFDEMLHKGLQPDCFAYDTRIACELKHGDISGAFQLREEMVARGVSPDIITYNILLDGIFRTRDWDEAYWLWRKMINDGLVPDCVTYTCIIHALCGKGHLDKAKKVFDRMLCNNVSPSVVTYTVLIHAYASKGSFGIAYEFFVQMLQENVQPNEITYNALINGLCRTLNVRLAYRCFYEMQERGLSPNKYTYTLLINLSCDLGYWDEVKRLYGEMLEKGILPDSCTYSVLFKHVGDELKDHTVYYLDNYVLAG</sequence>
<keyword evidence="1" id="KW-0677">Repeat</keyword>
<feature type="repeat" description="PPR" evidence="2">
    <location>
        <begin position="490"/>
        <end position="524"/>
    </location>
</feature>
<proteinExistence type="predicted"/>
<reference evidence="3 4" key="1">
    <citation type="journal article" date="2024" name="Plant Biotechnol. J.">
        <title>Dendrobium thyrsiflorum genome and its molecular insights into genes involved in important horticultural traits.</title>
        <authorList>
            <person name="Chen B."/>
            <person name="Wang J.Y."/>
            <person name="Zheng P.J."/>
            <person name="Li K.L."/>
            <person name="Liang Y.M."/>
            <person name="Chen X.F."/>
            <person name="Zhang C."/>
            <person name="Zhao X."/>
            <person name="He X."/>
            <person name="Zhang G.Q."/>
            <person name="Liu Z.J."/>
            <person name="Xu Q."/>
        </authorList>
    </citation>
    <scope>NUCLEOTIDE SEQUENCE [LARGE SCALE GENOMIC DNA]</scope>
    <source>
        <strain evidence="3">GZMU011</strain>
    </source>
</reference>
<accession>A0ABD0UCD9</accession>
<evidence type="ECO:0000256" key="2">
    <source>
        <dbReference type="PROSITE-ProRule" id="PRU00708"/>
    </source>
</evidence>